<accession>A0ABQ8J821</accession>
<gene>
    <name evidence="1" type="primary">ARMC7</name>
    <name evidence="1" type="ORF">DERP_004052</name>
</gene>
<comment type="caution">
    <text evidence="1">The sequence shown here is derived from an EMBL/GenBank/DDBJ whole genome shotgun (WGS) entry which is preliminary data.</text>
</comment>
<proteinExistence type="predicted"/>
<dbReference type="PANTHER" id="PTHR46263:SF1">
    <property type="entry name" value="ARMADILLO REPEAT-CONTAINING PROTEIN 7"/>
    <property type="match status" value="1"/>
</dbReference>
<name>A0ABQ8J821_DERPT</name>
<dbReference type="Proteomes" id="UP000887458">
    <property type="component" value="Unassembled WGS sequence"/>
</dbReference>
<dbReference type="EMBL" id="NJHN03000062">
    <property type="protein sequence ID" value="KAH9418726.1"/>
    <property type="molecule type" value="Genomic_DNA"/>
</dbReference>
<keyword evidence="2" id="KW-1185">Reference proteome</keyword>
<reference evidence="1 2" key="2">
    <citation type="journal article" date="2022" name="Mol. Biol. Evol.">
        <title>Comparative Genomics Reveals Insights into the Divergent Evolution of Astigmatic Mites and Household Pest Adaptations.</title>
        <authorList>
            <person name="Xiong Q."/>
            <person name="Wan A.T."/>
            <person name="Liu X."/>
            <person name="Fung C.S."/>
            <person name="Xiao X."/>
            <person name="Malainual N."/>
            <person name="Hou J."/>
            <person name="Wang L."/>
            <person name="Wang M."/>
            <person name="Yang K.Y."/>
            <person name="Cui Y."/>
            <person name="Leung E.L."/>
            <person name="Nong W."/>
            <person name="Shin S.K."/>
            <person name="Au S.W."/>
            <person name="Jeong K.Y."/>
            <person name="Chew F.T."/>
            <person name="Hui J.H."/>
            <person name="Leung T.F."/>
            <person name="Tungtrongchitr A."/>
            <person name="Zhong N."/>
            <person name="Liu Z."/>
            <person name="Tsui S.K."/>
        </authorList>
    </citation>
    <scope>NUCLEOTIDE SEQUENCE [LARGE SCALE GENOMIC DNA]</scope>
    <source>
        <strain evidence="1">Derp</strain>
    </source>
</reference>
<dbReference type="InterPro" id="IPR042462">
    <property type="entry name" value="ARMC7"/>
</dbReference>
<dbReference type="PANTHER" id="PTHR46263">
    <property type="entry name" value="ARMADILLO REPEAT-CONTAINING PROTEIN 7"/>
    <property type="match status" value="1"/>
</dbReference>
<dbReference type="SUPFAM" id="SSF48371">
    <property type="entry name" value="ARM repeat"/>
    <property type="match status" value="1"/>
</dbReference>
<evidence type="ECO:0000313" key="1">
    <source>
        <dbReference type="EMBL" id="KAH9418726.1"/>
    </source>
</evidence>
<protein>
    <submittedName>
        <fullName evidence="1">Armadillo repeat-containing protein 7</fullName>
    </submittedName>
</protein>
<evidence type="ECO:0000313" key="2">
    <source>
        <dbReference type="Proteomes" id="UP000887458"/>
    </source>
</evidence>
<reference evidence="1 2" key="1">
    <citation type="journal article" date="2018" name="J. Allergy Clin. Immunol.">
        <title>High-quality assembly of Dermatophagoides pteronyssinus genome and transcriptome reveals a wide range of novel allergens.</title>
        <authorList>
            <person name="Liu X.Y."/>
            <person name="Yang K.Y."/>
            <person name="Wang M.Q."/>
            <person name="Kwok J.S."/>
            <person name="Zeng X."/>
            <person name="Yang Z."/>
            <person name="Xiao X.J."/>
            <person name="Lau C.P."/>
            <person name="Li Y."/>
            <person name="Huang Z.M."/>
            <person name="Ba J.G."/>
            <person name="Yim A.K."/>
            <person name="Ouyang C.Y."/>
            <person name="Ngai S.M."/>
            <person name="Chan T.F."/>
            <person name="Leung E.L."/>
            <person name="Liu L."/>
            <person name="Liu Z.G."/>
            <person name="Tsui S.K."/>
        </authorList>
    </citation>
    <scope>NUCLEOTIDE SEQUENCE [LARGE SCALE GENOMIC DNA]</scope>
    <source>
        <strain evidence="1">Derp</strain>
    </source>
</reference>
<organism evidence="1 2">
    <name type="scientific">Dermatophagoides pteronyssinus</name>
    <name type="common">European house dust mite</name>
    <dbReference type="NCBI Taxonomy" id="6956"/>
    <lineage>
        <taxon>Eukaryota</taxon>
        <taxon>Metazoa</taxon>
        <taxon>Ecdysozoa</taxon>
        <taxon>Arthropoda</taxon>
        <taxon>Chelicerata</taxon>
        <taxon>Arachnida</taxon>
        <taxon>Acari</taxon>
        <taxon>Acariformes</taxon>
        <taxon>Sarcoptiformes</taxon>
        <taxon>Astigmata</taxon>
        <taxon>Psoroptidia</taxon>
        <taxon>Analgoidea</taxon>
        <taxon>Pyroglyphidae</taxon>
        <taxon>Dermatophagoidinae</taxon>
        <taxon>Dermatophagoides</taxon>
    </lineage>
</organism>
<dbReference type="InterPro" id="IPR016024">
    <property type="entry name" value="ARM-type_fold"/>
</dbReference>
<sequence>MDQHTFFLVLIQKSTGVTTKKKKNLMNVRQRKRKCREPKFFDSERSSYLQELYDEYLTTKCPDARKQTLSNLANFAYNPENYGHLISMSIHCLFLQSIDSTDDFIAITSLKGLCNIVWHPIVAKSIGQKESIIKILSSIECRKYLIDFIINGLLLLVIIIKQMNIQIDNDDDDEQIQFRLKRLITMIGNDIKDVRVQNYCHLLMDNNNNNNDDDDK</sequence>